<feature type="non-terminal residue" evidence="1">
    <location>
        <position position="62"/>
    </location>
</feature>
<keyword evidence="2" id="KW-1185">Reference proteome</keyword>
<gene>
    <name evidence="1" type="ORF">FKW44_012820</name>
</gene>
<organism evidence="1 2">
    <name type="scientific">Caligus rogercresseyi</name>
    <name type="common">Sea louse</name>
    <dbReference type="NCBI Taxonomy" id="217165"/>
    <lineage>
        <taxon>Eukaryota</taxon>
        <taxon>Metazoa</taxon>
        <taxon>Ecdysozoa</taxon>
        <taxon>Arthropoda</taxon>
        <taxon>Crustacea</taxon>
        <taxon>Multicrustacea</taxon>
        <taxon>Hexanauplia</taxon>
        <taxon>Copepoda</taxon>
        <taxon>Siphonostomatoida</taxon>
        <taxon>Caligidae</taxon>
        <taxon>Caligus</taxon>
    </lineage>
</organism>
<accession>A0A7T8K935</accession>
<evidence type="ECO:0000313" key="1">
    <source>
        <dbReference type="EMBL" id="QQP51447.1"/>
    </source>
</evidence>
<name>A0A7T8K935_CALRO</name>
<evidence type="ECO:0000313" key="2">
    <source>
        <dbReference type="Proteomes" id="UP000595437"/>
    </source>
</evidence>
<sequence>QNNRVICFGKANDSIRTLTKTKHPASVMMLGSWLQQGKKASIWFPVGYRLTAADYLMVLKDK</sequence>
<protein>
    <submittedName>
        <fullName evidence="1">Uncharacterized protein</fullName>
    </submittedName>
</protein>
<feature type="non-terminal residue" evidence="1">
    <location>
        <position position="1"/>
    </location>
</feature>
<dbReference type="EMBL" id="CP045897">
    <property type="protein sequence ID" value="QQP51447.1"/>
    <property type="molecule type" value="Genomic_DNA"/>
</dbReference>
<dbReference type="OrthoDB" id="9996331at2759"/>
<reference evidence="2" key="1">
    <citation type="submission" date="2021-01" db="EMBL/GenBank/DDBJ databases">
        <title>Caligus Genome Assembly.</title>
        <authorList>
            <person name="Gallardo-Escarate C."/>
        </authorList>
    </citation>
    <scope>NUCLEOTIDE SEQUENCE [LARGE SCALE GENOMIC DNA]</scope>
</reference>
<dbReference type="Proteomes" id="UP000595437">
    <property type="component" value="Chromosome 8"/>
</dbReference>
<proteinExistence type="predicted"/>
<dbReference type="AlphaFoldDB" id="A0A7T8K935"/>